<comment type="caution">
    <text evidence="2">The sequence shown here is derived from an EMBL/GenBank/DDBJ whole genome shotgun (WGS) entry which is preliminary data.</text>
</comment>
<sequence length="80" mass="8444">SAPPFCGSTQEIRQTNEEISTSAACSTPNKADSSTLKSVSRDKLENHEDASLKLFVRTATGSEGAAASNPQPPRLPTFHA</sequence>
<feature type="non-terminal residue" evidence="2">
    <location>
        <position position="1"/>
    </location>
</feature>
<keyword evidence="3" id="KW-1185">Reference proteome</keyword>
<dbReference type="Proteomes" id="UP000265520">
    <property type="component" value="Unassembled WGS sequence"/>
</dbReference>
<reference evidence="2 3" key="1">
    <citation type="journal article" date="2018" name="Front. Plant Sci.">
        <title>Red Clover (Trifolium pratense) and Zigzag Clover (T. medium) - A Picture of Genomic Similarities and Differences.</title>
        <authorList>
            <person name="Dluhosova J."/>
            <person name="Istvanek J."/>
            <person name="Nedelnik J."/>
            <person name="Repkova J."/>
        </authorList>
    </citation>
    <scope>NUCLEOTIDE SEQUENCE [LARGE SCALE GENOMIC DNA]</scope>
    <source>
        <strain evidence="3">cv. 10/8</strain>
        <tissue evidence="2">Leaf</tissue>
    </source>
</reference>
<evidence type="ECO:0000256" key="1">
    <source>
        <dbReference type="SAM" id="MobiDB-lite"/>
    </source>
</evidence>
<feature type="compositionally biased region" description="Pro residues" evidence="1">
    <location>
        <begin position="70"/>
        <end position="80"/>
    </location>
</feature>
<protein>
    <submittedName>
        <fullName evidence="2">Plant/MNA5-17 protein</fullName>
    </submittedName>
</protein>
<organism evidence="2 3">
    <name type="scientific">Trifolium medium</name>
    <dbReference type="NCBI Taxonomy" id="97028"/>
    <lineage>
        <taxon>Eukaryota</taxon>
        <taxon>Viridiplantae</taxon>
        <taxon>Streptophyta</taxon>
        <taxon>Embryophyta</taxon>
        <taxon>Tracheophyta</taxon>
        <taxon>Spermatophyta</taxon>
        <taxon>Magnoliopsida</taxon>
        <taxon>eudicotyledons</taxon>
        <taxon>Gunneridae</taxon>
        <taxon>Pentapetalae</taxon>
        <taxon>rosids</taxon>
        <taxon>fabids</taxon>
        <taxon>Fabales</taxon>
        <taxon>Fabaceae</taxon>
        <taxon>Papilionoideae</taxon>
        <taxon>50 kb inversion clade</taxon>
        <taxon>NPAAA clade</taxon>
        <taxon>Hologalegina</taxon>
        <taxon>IRL clade</taxon>
        <taxon>Trifolieae</taxon>
        <taxon>Trifolium</taxon>
    </lineage>
</organism>
<name>A0A392QR10_9FABA</name>
<evidence type="ECO:0000313" key="2">
    <source>
        <dbReference type="EMBL" id="MCI26688.1"/>
    </source>
</evidence>
<proteinExistence type="predicted"/>
<feature type="region of interest" description="Disordered" evidence="1">
    <location>
        <begin position="61"/>
        <end position="80"/>
    </location>
</feature>
<accession>A0A392QR10</accession>
<dbReference type="AlphaFoldDB" id="A0A392QR10"/>
<evidence type="ECO:0000313" key="3">
    <source>
        <dbReference type="Proteomes" id="UP000265520"/>
    </source>
</evidence>
<feature type="non-terminal residue" evidence="2">
    <location>
        <position position="80"/>
    </location>
</feature>
<dbReference type="EMBL" id="LXQA010154728">
    <property type="protein sequence ID" value="MCI26688.1"/>
    <property type="molecule type" value="Genomic_DNA"/>
</dbReference>
<feature type="region of interest" description="Disordered" evidence="1">
    <location>
        <begin position="1"/>
        <end position="46"/>
    </location>
</feature>
<feature type="compositionally biased region" description="Polar residues" evidence="1">
    <location>
        <begin position="7"/>
        <end position="38"/>
    </location>
</feature>